<dbReference type="Proteomes" id="UP000186074">
    <property type="component" value="Chromosome"/>
</dbReference>
<comment type="similarity">
    <text evidence="1">Belongs to the outer membrane factor (OMF) (TC 1.B.17) family.</text>
</comment>
<dbReference type="PANTHER" id="PTHR30203">
    <property type="entry name" value="OUTER MEMBRANE CATION EFFLUX PROTEIN"/>
    <property type="match status" value="1"/>
</dbReference>
<evidence type="ECO:0000313" key="4">
    <source>
        <dbReference type="EMBL" id="APW64495.1"/>
    </source>
</evidence>
<proteinExistence type="inferred from homology"/>
<dbReference type="STRING" id="1850254.LPB137_00900"/>
<feature type="chain" id="PRO_5012433328" description="Transporter" evidence="3">
    <location>
        <begin position="20"/>
        <end position="387"/>
    </location>
</feature>
<sequence length="387" mass="44595">MKQLSKLTLLSLIPLLAFSSEQTSQVLSDTKQEIIELKQKQIEQKEQYNKYDWLSDINLNGSIKKDQDSDTTRDFNLSISQDIYKFGGITSQIDYAKQLKKMESLSLSISTKEDLDTIFSTLLDAKINEINLEQNKLNVLNSEIDIRSKKSEYKAGELGISDLNDAIMTKNTLSDTQKELALAKLVNINTIKKYTSKNYKNIEIPSVKLMSKEIYLQNATSINYIKVENEVNNSLYEIKKSDYLPSLAVTGQYGYQDSSTIDGDDYYNYGLNLSMPLSYTSSNDIEQTRLDYLISKKELNDEKVSSETTYDEKVLTIKSYEERILLAQNDIKLYDELLEVNEEEYKAGYKTIDDVDTIRNSKMIRALDIKLYKLNIQKQILELYFNI</sequence>
<accession>A0A1P8KIW4</accession>
<dbReference type="GO" id="GO:0015562">
    <property type="term" value="F:efflux transmembrane transporter activity"/>
    <property type="evidence" value="ECO:0007669"/>
    <property type="project" value="InterPro"/>
</dbReference>
<keyword evidence="3" id="KW-0732">Signal</keyword>
<name>A0A1P8KIW4_9BACT</name>
<keyword evidence="2" id="KW-0175">Coiled coil</keyword>
<protein>
    <recommendedName>
        <fullName evidence="6">Transporter</fullName>
    </recommendedName>
</protein>
<keyword evidence="5" id="KW-1185">Reference proteome</keyword>
<feature type="signal peptide" evidence="3">
    <location>
        <begin position="1"/>
        <end position="19"/>
    </location>
</feature>
<dbReference type="KEGG" id="alp:LPB137_00900"/>
<evidence type="ECO:0000256" key="1">
    <source>
        <dbReference type="ARBA" id="ARBA00007613"/>
    </source>
</evidence>
<dbReference type="InterPro" id="IPR003423">
    <property type="entry name" value="OMP_efflux"/>
</dbReference>
<evidence type="ECO:0000256" key="2">
    <source>
        <dbReference type="SAM" id="Coils"/>
    </source>
</evidence>
<dbReference type="PANTHER" id="PTHR30203:SF30">
    <property type="entry name" value="OUTER MEMBRANE PROTEIN-RELATED"/>
    <property type="match status" value="1"/>
</dbReference>
<gene>
    <name evidence="4" type="ORF">LPB137_00900</name>
</gene>
<evidence type="ECO:0000256" key="3">
    <source>
        <dbReference type="SAM" id="SignalP"/>
    </source>
</evidence>
<reference evidence="4 5" key="1">
    <citation type="submission" date="2017-01" db="EMBL/GenBank/DDBJ databases">
        <title>Genome sequencing of Arcobacter sp. LPB0137.</title>
        <authorList>
            <person name="Lee G.-W."/>
            <person name="Yi H."/>
        </authorList>
    </citation>
    <scope>NUCLEOTIDE SEQUENCE [LARGE SCALE GENOMIC DNA]</scope>
    <source>
        <strain evidence="4 5">LPB0137</strain>
    </source>
</reference>
<dbReference type="InterPro" id="IPR010131">
    <property type="entry name" value="MdtP/NodT-like"/>
</dbReference>
<dbReference type="RefSeq" id="WP_076083142.1">
    <property type="nucleotide sequence ID" value="NZ_CP019070.1"/>
</dbReference>
<evidence type="ECO:0008006" key="6">
    <source>
        <dbReference type="Google" id="ProtNLM"/>
    </source>
</evidence>
<dbReference type="Pfam" id="PF02321">
    <property type="entry name" value="OEP"/>
    <property type="match status" value="1"/>
</dbReference>
<dbReference type="AlphaFoldDB" id="A0A1P8KIW4"/>
<dbReference type="Gene3D" id="1.20.1600.10">
    <property type="entry name" value="Outer membrane efflux proteins (OEP)"/>
    <property type="match status" value="2"/>
</dbReference>
<organism evidence="4 5">
    <name type="scientific">Poseidonibacter parvus</name>
    <dbReference type="NCBI Taxonomy" id="1850254"/>
    <lineage>
        <taxon>Bacteria</taxon>
        <taxon>Pseudomonadati</taxon>
        <taxon>Campylobacterota</taxon>
        <taxon>Epsilonproteobacteria</taxon>
        <taxon>Campylobacterales</taxon>
        <taxon>Arcobacteraceae</taxon>
        <taxon>Poseidonibacter</taxon>
    </lineage>
</organism>
<dbReference type="OrthoDB" id="5343762at2"/>
<dbReference type="EMBL" id="CP019070">
    <property type="protein sequence ID" value="APW64495.1"/>
    <property type="molecule type" value="Genomic_DNA"/>
</dbReference>
<feature type="coiled-coil region" evidence="2">
    <location>
        <begin position="20"/>
        <end position="47"/>
    </location>
</feature>
<evidence type="ECO:0000313" key="5">
    <source>
        <dbReference type="Proteomes" id="UP000186074"/>
    </source>
</evidence>
<dbReference type="SUPFAM" id="SSF56954">
    <property type="entry name" value="Outer membrane efflux proteins (OEP)"/>
    <property type="match status" value="1"/>
</dbReference>